<proteinExistence type="predicted"/>
<sequence length="238" mass="27124">MWFIKIFLLIFLLSTVTAIEFNCDFTGSYSCKVYNITIDSPDDVFVTKIIGTHAAGKTNNDVNTIDTRGLIIRYFPKNLESFFPNIENIFIESGLYELHQEDLEAFPQLKNLYMSYNHIEYLEKDLFINNPNLQLIYFEVNNIKYVDRNVFDDLTQLTTLSLDRNNCVTGKASGSECDVNDLIQVIVNSCTINANPQVQLINELNEDIEDLLLVNGNLTMNCAKNLFSQNSGSIIQTV</sequence>
<evidence type="ECO:0000256" key="2">
    <source>
        <dbReference type="SAM" id="SignalP"/>
    </source>
</evidence>
<organism evidence="3 4">
    <name type="scientific">Polypedilum vanderplanki</name>
    <name type="common">Sleeping chironomid midge</name>
    <dbReference type="NCBI Taxonomy" id="319348"/>
    <lineage>
        <taxon>Eukaryota</taxon>
        <taxon>Metazoa</taxon>
        <taxon>Ecdysozoa</taxon>
        <taxon>Arthropoda</taxon>
        <taxon>Hexapoda</taxon>
        <taxon>Insecta</taxon>
        <taxon>Pterygota</taxon>
        <taxon>Neoptera</taxon>
        <taxon>Endopterygota</taxon>
        <taxon>Diptera</taxon>
        <taxon>Nematocera</taxon>
        <taxon>Chironomoidea</taxon>
        <taxon>Chironomidae</taxon>
        <taxon>Chironominae</taxon>
        <taxon>Polypedilum</taxon>
        <taxon>Polypedilum</taxon>
    </lineage>
</organism>
<dbReference type="PANTHER" id="PTHR24373">
    <property type="entry name" value="SLIT RELATED LEUCINE-RICH REPEAT NEURONAL PROTEIN"/>
    <property type="match status" value="1"/>
</dbReference>
<dbReference type="InterPro" id="IPR032675">
    <property type="entry name" value="LRR_dom_sf"/>
</dbReference>
<evidence type="ECO:0000313" key="4">
    <source>
        <dbReference type="Proteomes" id="UP001107558"/>
    </source>
</evidence>
<dbReference type="EMBL" id="JADBJN010000003">
    <property type="protein sequence ID" value="KAG5670180.1"/>
    <property type="molecule type" value="Genomic_DNA"/>
</dbReference>
<feature type="chain" id="PRO_5039889768" evidence="2">
    <location>
        <begin position="19"/>
        <end position="238"/>
    </location>
</feature>
<dbReference type="InterPro" id="IPR050328">
    <property type="entry name" value="Dev_Immune_Receptor"/>
</dbReference>
<keyword evidence="4" id="KW-1185">Reference proteome</keyword>
<reference evidence="3" key="1">
    <citation type="submission" date="2021-03" db="EMBL/GenBank/DDBJ databases">
        <title>Chromosome level genome of the anhydrobiotic midge Polypedilum vanderplanki.</title>
        <authorList>
            <person name="Yoshida Y."/>
            <person name="Kikawada T."/>
            <person name="Gusev O."/>
        </authorList>
    </citation>
    <scope>NUCLEOTIDE SEQUENCE</scope>
    <source>
        <strain evidence="3">NIAS01</strain>
        <tissue evidence="3">Whole body or cell culture</tissue>
    </source>
</reference>
<gene>
    <name evidence="3" type="ORF">PVAND_000460</name>
</gene>
<dbReference type="Gene3D" id="3.80.10.10">
    <property type="entry name" value="Ribonuclease Inhibitor"/>
    <property type="match status" value="1"/>
</dbReference>
<accession>A0A9J6BK21</accession>
<evidence type="ECO:0000256" key="1">
    <source>
        <dbReference type="ARBA" id="ARBA00022729"/>
    </source>
</evidence>
<dbReference type="AlphaFoldDB" id="A0A9J6BK21"/>
<dbReference type="GO" id="GO:0031012">
    <property type="term" value="C:extracellular matrix"/>
    <property type="evidence" value="ECO:0007669"/>
    <property type="project" value="TreeGrafter"/>
</dbReference>
<dbReference type="Pfam" id="PF13855">
    <property type="entry name" value="LRR_8"/>
    <property type="match status" value="1"/>
</dbReference>
<protein>
    <submittedName>
        <fullName evidence="3">Uncharacterized protein</fullName>
    </submittedName>
</protein>
<keyword evidence="1 2" id="KW-0732">Signal</keyword>
<feature type="signal peptide" evidence="2">
    <location>
        <begin position="1"/>
        <end position="18"/>
    </location>
</feature>
<dbReference type="InterPro" id="IPR001611">
    <property type="entry name" value="Leu-rich_rpt"/>
</dbReference>
<evidence type="ECO:0000313" key="3">
    <source>
        <dbReference type="EMBL" id="KAG5670180.1"/>
    </source>
</evidence>
<name>A0A9J6BK21_POLVA</name>
<dbReference type="Proteomes" id="UP001107558">
    <property type="component" value="Chromosome 3"/>
</dbReference>
<dbReference type="SUPFAM" id="SSF52058">
    <property type="entry name" value="L domain-like"/>
    <property type="match status" value="1"/>
</dbReference>
<dbReference type="OrthoDB" id="7741483at2759"/>
<dbReference type="PANTHER" id="PTHR24373:SF370">
    <property type="entry name" value="FISH-LIPS, ISOFORM E"/>
    <property type="match status" value="1"/>
</dbReference>
<dbReference type="GO" id="GO:0005615">
    <property type="term" value="C:extracellular space"/>
    <property type="evidence" value="ECO:0007669"/>
    <property type="project" value="TreeGrafter"/>
</dbReference>
<comment type="caution">
    <text evidence="3">The sequence shown here is derived from an EMBL/GenBank/DDBJ whole genome shotgun (WGS) entry which is preliminary data.</text>
</comment>